<dbReference type="Pfam" id="PF02770">
    <property type="entry name" value="Acyl-CoA_dh_M"/>
    <property type="match status" value="1"/>
</dbReference>
<dbReference type="InterPro" id="IPR006091">
    <property type="entry name" value="Acyl-CoA_Oxase/DH_mid-dom"/>
</dbReference>
<keyword evidence="4 6" id="KW-0274">FAD</keyword>
<evidence type="ECO:0000256" key="1">
    <source>
        <dbReference type="ARBA" id="ARBA00001974"/>
    </source>
</evidence>
<dbReference type="FunFam" id="1.20.140.10:FF:000004">
    <property type="entry name" value="Acyl-CoA dehydrogenase FadE25"/>
    <property type="match status" value="1"/>
</dbReference>
<dbReference type="InterPro" id="IPR036250">
    <property type="entry name" value="AcylCo_DH-like_C"/>
</dbReference>
<evidence type="ECO:0000313" key="10">
    <source>
        <dbReference type="EMBL" id="KAA9157618.1"/>
    </source>
</evidence>
<evidence type="ECO:0000256" key="2">
    <source>
        <dbReference type="ARBA" id="ARBA00009347"/>
    </source>
</evidence>
<dbReference type="Gene3D" id="1.20.140.10">
    <property type="entry name" value="Butyryl-CoA Dehydrogenase, subunit A, domain 3"/>
    <property type="match status" value="1"/>
</dbReference>
<dbReference type="SUPFAM" id="SSF47203">
    <property type="entry name" value="Acyl-CoA dehydrogenase C-terminal domain-like"/>
    <property type="match status" value="1"/>
</dbReference>
<dbReference type="RefSeq" id="WP_144751227.1">
    <property type="nucleotide sequence ID" value="NZ_VMNW02000040.1"/>
</dbReference>
<dbReference type="PIRSF" id="PIRSF016578">
    <property type="entry name" value="HsaA"/>
    <property type="match status" value="1"/>
</dbReference>
<dbReference type="GO" id="GO:0003995">
    <property type="term" value="F:acyl-CoA dehydrogenase activity"/>
    <property type="evidence" value="ECO:0007669"/>
    <property type="project" value="InterPro"/>
</dbReference>
<dbReference type="Pfam" id="PF00441">
    <property type="entry name" value="Acyl-CoA_dh_1"/>
    <property type="match status" value="1"/>
</dbReference>
<sequence length="386" mass="40779">MTVLWEPALDADAVRWRDLARKISEERFAPLAEELDREQRYPDEHIATFVETGLSGMLVPAEYGGSGLSMTAIAAVVEEVSAACASTGAILAAHTLGAVPVKLAGTDEQRRDVLGPLRDGEAISFALTEEGAGSDAAALRARAEADGDGYRLYGEKIYIGNGSISTRYVVFAKTDPEAGARGITAFIVPADAPGVTIDRIEDKMGIRGTRTSNLKLDGVRVGPADVLGEVGRGLKLALRTLDLGRVSVAAQGLGLALAAYRLAASEAVKRHTFGKPLIDNQGIGFRLADLAVDLSAARMLTYEAAAAYDAGKPVSLPGAMAKLHTSEVAHRAVDLAVQVFGGAGFCKPCPAERLYRDQRVLEIYEGSSEIQRLVLSRAVAAEFVGE</sequence>
<dbReference type="PANTHER" id="PTHR43884:SF12">
    <property type="entry name" value="ISOVALERYL-COA DEHYDROGENASE, MITOCHONDRIAL-RELATED"/>
    <property type="match status" value="1"/>
</dbReference>
<name>A0A5N0UWP5_9PSEU</name>
<evidence type="ECO:0000259" key="9">
    <source>
        <dbReference type="Pfam" id="PF02771"/>
    </source>
</evidence>
<dbReference type="InterPro" id="IPR013786">
    <property type="entry name" value="AcylCoA_DH/ox_N"/>
</dbReference>
<dbReference type="Gene3D" id="2.40.110.10">
    <property type="entry name" value="Butyryl-CoA Dehydrogenase, subunit A, domain 2"/>
    <property type="match status" value="1"/>
</dbReference>
<organism evidence="10 11">
    <name type="scientific">Amycolatopsis acidicola</name>
    <dbReference type="NCBI Taxonomy" id="2596893"/>
    <lineage>
        <taxon>Bacteria</taxon>
        <taxon>Bacillati</taxon>
        <taxon>Actinomycetota</taxon>
        <taxon>Actinomycetes</taxon>
        <taxon>Pseudonocardiales</taxon>
        <taxon>Pseudonocardiaceae</taxon>
        <taxon>Amycolatopsis</taxon>
    </lineage>
</organism>
<evidence type="ECO:0000259" key="8">
    <source>
        <dbReference type="Pfam" id="PF02770"/>
    </source>
</evidence>
<dbReference type="InterPro" id="IPR037069">
    <property type="entry name" value="AcylCoA_DH/ox_N_sf"/>
</dbReference>
<evidence type="ECO:0000256" key="6">
    <source>
        <dbReference type="RuleBase" id="RU362125"/>
    </source>
</evidence>
<evidence type="ECO:0000259" key="7">
    <source>
        <dbReference type="Pfam" id="PF00441"/>
    </source>
</evidence>
<dbReference type="OrthoDB" id="8876745at2"/>
<comment type="similarity">
    <text evidence="2 6">Belongs to the acyl-CoA dehydrogenase family.</text>
</comment>
<dbReference type="Gene3D" id="1.10.540.10">
    <property type="entry name" value="Acyl-CoA dehydrogenase/oxidase, N-terminal domain"/>
    <property type="match status" value="1"/>
</dbReference>
<evidence type="ECO:0000313" key="11">
    <source>
        <dbReference type="Proteomes" id="UP000319769"/>
    </source>
</evidence>
<reference evidence="10" key="1">
    <citation type="submission" date="2019-09" db="EMBL/GenBank/DDBJ databases">
        <authorList>
            <person name="Teo W.F.A."/>
            <person name="Duangmal K."/>
        </authorList>
    </citation>
    <scope>NUCLEOTIDE SEQUENCE [LARGE SCALE GENOMIC DNA]</scope>
    <source>
        <strain evidence="10">K81G1</strain>
    </source>
</reference>
<evidence type="ECO:0000256" key="4">
    <source>
        <dbReference type="ARBA" id="ARBA00022827"/>
    </source>
</evidence>
<dbReference type="PANTHER" id="PTHR43884">
    <property type="entry name" value="ACYL-COA DEHYDROGENASE"/>
    <property type="match status" value="1"/>
</dbReference>
<evidence type="ECO:0000256" key="5">
    <source>
        <dbReference type="ARBA" id="ARBA00023002"/>
    </source>
</evidence>
<dbReference type="InterPro" id="IPR009100">
    <property type="entry name" value="AcylCoA_DH/oxidase_NM_dom_sf"/>
</dbReference>
<accession>A0A5N0UWP5</accession>
<gene>
    <name evidence="10" type="ORF">FPZ12_024805</name>
</gene>
<proteinExistence type="inferred from homology"/>
<protein>
    <submittedName>
        <fullName evidence="10">Acyl-CoA dehydrogenase</fullName>
    </submittedName>
</protein>
<dbReference type="InterPro" id="IPR006089">
    <property type="entry name" value="Acyl-CoA_DH_CS"/>
</dbReference>
<dbReference type="AlphaFoldDB" id="A0A5N0UWP5"/>
<keyword evidence="3 6" id="KW-0285">Flavoprotein</keyword>
<dbReference type="SUPFAM" id="SSF56645">
    <property type="entry name" value="Acyl-CoA dehydrogenase NM domain-like"/>
    <property type="match status" value="1"/>
</dbReference>
<dbReference type="EMBL" id="VMNW02000040">
    <property type="protein sequence ID" value="KAA9157618.1"/>
    <property type="molecule type" value="Genomic_DNA"/>
</dbReference>
<feature type="domain" description="Acyl-CoA dehydrogenase/oxidase C-terminal" evidence="7">
    <location>
        <begin position="231"/>
        <end position="379"/>
    </location>
</feature>
<dbReference type="Proteomes" id="UP000319769">
    <property type="component" value="Unassembled WGS sequence"/>
</dbReference>
<feature type="domain" description="Acyl-CoA dehydrogenase/oxidase N-terminal" evidence="9">
    <location>
        <begin position="15"/>
        <end position="121"/>
    </location>
</feature>
<evidence type="ECO:0000256" key="3">
    <source>
        <dbReference type="ARBA" id="ARBA00022630"/>
    </source>
</evidence>
<comment type="caution">
    <text evidence="10">The sequence shown here is derived from an EMBL/GenBank/DDBJ whole genome shotgun (WGS) entry which is preliminary data.</text>
</comment>
<dbReference type="FunFam" id="2.40.110.10:FF:000001">
    <property type="entry name" value="Acyl-CoA dehydrogenase, mitochondrial"/>
    <property type="match status" value="1"/>
</dbReference>
<keyword evidence="11" id="KW-1185">Reference proteome</keyword>
<comment type="cofactor">
    <cofactor evidence="1 6">
        <name>FAD</name>
        <dbReference type="ChEBI" id="CHEBI:57692"/>
    </cofactor>
</comment>
<dbReference type="Pfam" id="PF02771">
    <property type="entry name" value="Acyl-CoA_dh_N"/>
    <property type="match status" value="1"/>
</dbReference>
<keyword evidence="5 6" id="KW-0560">Oxidoreductase</keyword>
<dbReference type="GO" id="GO:0050660">
    <property type="term" value="F:flavin adenine dinucleotide binding"/>
    <property type="evidence" value="ECO:0007669"/>
    <property type="project" value="InterPro"/>
</dbReference>
<dbReference type="InterPro" id="IPR046373">
    <property type="entry name" value="Acyl-CoA_Oxase/DH_mid-dom_sf"/>
</dbReference>
<dbReference type="InterPro" id="IPR009075">
    <property type="entry name" value="AcylCo_DH/oxidase_C"/>
</dbReference>
<dbReference type="PROSITE" id="PS00072">
    <property type="entry name" value="ACYL_COA_DH_1"/>
    <property type="match status" value="1"/>
</dbReference>
<feature type="domain" description="Acyl-CoA oxidase/dehydrogenase middle" evidence="8">
    <location>
        <begin position="124"/>
        <end position="219"/>
    </location>
</feature>